<dbReference type="GO" id="GO:0005634">
    <property type="term" value="C:nucleus"/>
    <property type="evidence" value="ECO:0007669"/>
    <property type="project" value="TreeGrafter"/>
</dbReference>
<dbReference type="Gene3D" id="6.10.140.2220">
    <property type="match status" value="1"/>
</dbReference>
<dbReference type="PROSITE" id="PS01360">
    <property type="entry name" value="ZF_MYND_1"/>
    <property type="match status" value="1"/>
</dbReference>
<keyword evidence="5 7" id="KW-0863">Zinc-finger</keyword>
<dbReference type="Gene3D" id="2.170.270.10">
    <property type="entry name" value="SET domain"/>
    <property type="match status" value="1"/>
</dbReference>
<dbReference type="Pfam" id="PF01753">
    <property type="entry name" value="zf-MYND"/>
    <property type="match status" value="1"/>
</dbReference>
<dbReference type="SUPFAM" id="SSF144232">
    <property type="entry name" value="HIT/MYND zinc finger-like"/>
    <property type="match status" value="1"/>
</dbReference>
<evidence type="ECO:0000256" key="7">
    <source>
        <dbReference type="PROSITE-ProRule" id="PRU00134"/>
    </source>
</evidence>
<evidence type="ECO:0000256" key="3">
    <source>
        <dbReference type="ARBA" id="ARBA00022691"/>
    </source>
</evidence>
<dbReference type="PROSITE" id="PS50865">
    <property type="entry name" value="ZF_MYND_2"/>
    <property type="match status" value="1"/>
</dbReference>
<organism evidence="9 10">
    <name type="scientific">Drosophila kikkawai</name>
    <name type="common">Fruit fly</name>
    <dbReference type="NCBI Taxonomy" id="30033"/>
    <lineage>
        <taxon>Eukaryota</taxon>
        <taxon>Metazoa</taxon>
        <taxon>Ecdysozoa</taxon>
        <taxon>Arthropoda</taxon>
        <taxon>Hexapoda</taxon>
        <taxon>Insecta</taxon>
        <taxon>Pterygota</taxon>
        <taxon>Neoptera</taxon>
        <taxon>Endopterygota</taxon>
        <taxon>Diptera</taxon>
        <taxon>Brachycera</taxon>
        <taxon>Muscomorpha</taxon>
        <taxon>Ephydroidea</taxon>
        <taxon>Drosophilidae</taxon>
        <taxon>Drosophila</taxon>
        <taxon>Sophophora</taxon>
    </lineage>
</organism>
<keyword evidence="6" id="KW-0862">Zinc</keyword>
<evidence type="ECO:0000256" key="4">
    <source>
        <dbReference type="ARBA" id="ARBA00022723"/>
    </source>
</evidence>
<keyword evidence="2" id="KW-0808">Transferase</keyword>
<evidence type="ECO:0000256" key="2">
    <source>
        <dbReference type="ARBA" id="ARBA00022679"/>
    </source>
</evidence>
<evidence type="ECO:0000259" key="8">
    <source>
        <dbReference type="PROSITE" id="PS50865"/>
    </source>
</evidence>
<dbReference type="AlphaFoldDB" id="A0A6P4I4L4"/>
<dbReference type="OrthoDB" id="62495at2759"/>
<gene>
    <name evidence="10" type="primary">LOC108071407</name>
</gene>
<dbReference type="Proteomes" id="UP001652661">
    <property type="component" value="Chromosome 3R"/>
</dbReference>
<accession>A0A6P4I4L4</accession>
<dbReference type="PANTHER" id="PTHR46165">
    <property type="entry name" value="SET AND MYND DOMAIN-CONTAINING PROTEIN 4"/>
    <property type="match status" value="1"/>
</dbReference>
<dbReference type="GeneID" id="108071407"/>
<dbReference type="RefSeq" id="XP_017017638.1">
    <property type="nucleotide sequence ID" value="XM_017162149.3"/>
</dbReference>
<dbReference type="OMA" id="ELVLCPD"/>
<dbReference type="InterPro" id="IPR002893">
    <property type="entry name" value="Znf_MYND"/>
</dbReference>
<evidence type="ECO:0000313" key="10">
    <source>
        <dbReference type="RefSeq" id="XP_017017638.1"/>
    </source>
</evidence>
<keyword evidence="1" id="KW-0489">Methyltransferase</keyword>
<evidence type="ECO:0000256" key="6">
    <source>
        <dbReference type="ARBA" id="ARBA00022833"/>
    </source>
</evidence>
<dbReference type="InterPro" id="IPR046341">
    <property type="entry name" value="SET_dom_sf"/>
</dbReference>
<evidence type="ECO:0000256" key="1">
    <source>
        <dbReference type="ARBA" id="ARBA00022603"/>
    </source>
</evidence>
<feature type="domain" description="MYND-type" evidence="8">
    <location>
        <begin position="271"/>
        <end position="309"/>
    </location>
</feature>
<keyword evidence="9" id="KW-1185">Reference proteome</keyword>
<proteinExistence type="predicted"/>
<name>A0A6P4I4L4_DROKI</name>
<evidence type="ECO:0000313" key="9">
    <source>
        <dbReference type="Proteomes" id="UP001652661"/>
    </source>
</evidence>
<reference evidence="10" key="1">
    <citation type="submission" date="2025-08" db="UniProtKB">
        <authorList>
            <consortium name="RefSeq"/>
        </authorList>
    </citation>
    <scope>IDENTIFICATION</scope>
    <source>
        <strain evidence="10">14028-0561.14</strain>
        <tissue evidence="10">Whole fly</tissue>
    </source>
</reference>
<dbReference type="GO" id="GO:0008168">
    <property type="term" value="F:methyltransferase activity"/>
    <property type="evidence" value="ECO:0007669"/>
    <property type="project" value="UniProtKB-KW"/>
</dbReference>
<dbReference type="GO" id="GO:0042826">
    <property type="term" value="F:histone deacetylase binding"/>
    <property type="evidence" value="ECO:0007669"/>
    <property type="project" value="TreeGrafter"/>
</dbReference>
<evidence type="ECO:0000256" key="5">
    <source>
        <dbReference type="ARBA" id="ARBA00022771"/>
    </source>
</evidence>
<dbReference type="GO" id="GO:0005737">
    <property type="term" value="C:cytoplasm"/>
    <property type="evidence" value="ECO:0007669"/>
    <property type="project" value="TreeGrafter"/>
</dbReference>
<keyword evidence="3" id="KW-0949">S-adenosyl-L-methionine</keyword>
<keyword evidence="4" id="KW-0479">Metal-binding</keyword>
<dbReference type="InterPro" id="IPR052097">
    <property type="entry name" value="SET-MYND_domain_protein"/>
</dbReference>
<dbReference type="GO" id="GO:0008270">
    <property type="term" value="F:zinc ion binding"/>
    <property type="evidence" value="ECO:0007669"/>
    <property type="project" value="UniProtKB-KW"/>
</dbReference>
<dbReference type="GO" id="GO:0032259">
    <property type="term" value="P:methylation"/>
    <property type="evidence" value="ECO:0007669"/>
    <property type="project" value="UniProtKB-KW"/>
</dbReference>
<protein>
    <submittedName>
        <fullName evidence="10">Uncharacterized protein isoform X1</fullName>
    </submittedName>
</protein>
<dbReference type="PANTHER" id="PTHR46165:SF6">
    <property type="entry name" value="SET AND MYND DOMAIN-CONTAINING PROTEIN 4-LIKE PROTEIN"/>
    <property type="match status" value="1"/>
</dbReference>
<sequence length="883" mass="101568">MRRIPLYIVEDPSPEDSEYDTMTLVMCPRNLIECELFLKIMRKETDAAFKDFAENAESCLAISKKCLKLKDTHVMKQTLLNLNEIICRGPSESTSFVDAILARSVVYLQNCEHAIACNDLLYYESLPVALKTTEGTIVSEIYLCVCLYILRKYQTARDKLAYVKKLIDKASISENSEMASTLSVLKLYEEKINQSSRNVELCKHTARKVFEPNLGYKFGRKIPYASKACKYVPKSADNSAAVLASSDIPKGAIVLVEDPLFFQFSAPFLNCSLCETHQELLYTCDHCRYKTYCSKECSDSDAEKHKLECQGYRIGLIPMLEATILFRLFLKSAEYVFPAIMDFTMDGGVINNPRDAWHFILEHAEEEDEEYHIVGEFLATRPDFKRLSKEQYRDVVSTAFRLAVFIYTETDLVDKYFYLLRLQKIDMINVMAAVLLRLGAHVLLSSQHHEMWYPKRGEFLNGARVEFAATFPLPVPSERIMANAFSYYKINPLTDFVECYNNVKKTPENSGNGRDAHATQGESPLVHFENKLYSMCLKNRDVDCVEDILDADILPMQLIDKILEDFSTPKRCQLLKNLAKYFHLFVHQYFSKYTVNNRIYQMKSSLCATLKTFKHCCKTENVKVILLPSGHVLGVTSDQVNAGVELVVSSNLINQLDQNLTSERAQFQDFKFPSSLNDEMNIFGKTTEKASELLRYHKLLVHQINNKVSFLKGSPRDLKVQHDLMTLYGTYNSFLTLHFPETHEMCLLGVLKFSMFLATNGFLQHASDIILHVIELIELNDIYLMDIGLYRQVFCAIQQVIEQYIDIIRIDSQELGSEYPELMLLSCACLLKRLLRHLGKLLDDEEASRLYMEFSTYHIKWKTILNSYILMPPGLRKYLLESK</sequence>